<evidence type="ECO:0000256" key="3">
    <source>
        <dbReference type="ARBA" id="ARBA00022516"/>
    </source>
</evidence>
<keyword evidence="3 9" id="KW-0444">Lipid biosynthesis</keyword>
<dbReference type="GO" id="GO:0035336">
    <property type="term" value="P:long-chain fatty-acyl-CoA metabolic process"/>
    <property type="evidence" value="ECO:0007669"/>
    <property type="project" value="TreeGrafter"/>
</dbReference>
<dbReference type="GO" id="GO:0005777">
    <property type="term" value="C:peroxisome"/>
    <property type="evidence" value="ECO:0007669"/>
    <property type="project" value="TreeGrafter"/>
</dbReference>
<feature type="transmembrane region" description="Helical" evidence="9">
    <location>
        <begin position="363"/>
        <end position="385"/>
    </location>
</feature>
<dbReference type="PANTHER" id="PTHR11011">
    <property type="entry name" value="MALE STERILITY PROTEIN 2-RELATED"/>
    <property type="match status" value="1"/>
</dbReference>
<evidence type="ECO:0000256" key="6">
    <source>
        <dbReference type="ARBA" id="ARBA00023098"/>
    </source>
</evidence>
<keyword evidence="6 9" id="KW-0443">Lipid metabolism</keyword>
<evidence type="ECO:0000256" key="2">
    <source>
        <dbReference type="ARBA" id="ARBA00005928"/>
    </source>
</evidence>
<dbReference type="GO" id="GO:0080019">
    <property type="term" value="F:alcohol-forming very long-chain fatty acyl-CoA reductase activity"/>
    <property type="evidence" value="ECO:0007669"/>
    <property type="project" value="InterPro"/>
</dbReference>
<dbReference type="InterPro" id="IPR033640">
    <property type="entry name" value="FAR_C"/>
</dbReference>
<feature type="domain" description="Thioester reductase (TE)" evidence="11">
    <location>
        <begin position="17"/>
        <end position="290"/>
    </location>
</feature>
<evidence type="ECO:0000259" key="11">
    <source>
        <dbReference type="Pfam" id="PF07993"/>
    </source>
</evidence>
<protein>
    <recommendedName>
        <fullName evidence="9">Fatty acyl-CoA reductase</fullName>
        <ecNumber evidence="9">1.2.1.84</ecNumber>
    </recommendedName>
</protein>
<evidence type="ECO:0000256" key="4">
    <source>
        <dbReference type="ARBA" id="ARBA00022692"/>
    </source>
</evidence>
<dbReference type="SUPFAM" id="SSF51735">
    <property type="entry name" value="NAD(P)-binding Rossmann-fold domains"/>
    <property type="match status" value="1"/>
</dbReference>
<keyword evidence="4 9" id="KW-0812">Transmembrane</keyword>
<dbReference type="Pfam" id="PF03015">
    <property type="entry name" value="Sterile"/>
    <property type="match status" value="1"/>
</dbReference>
<dbReference type="InterPro" id="IPR026055">
    <property type="entry name" value="FAR"/>
</dbReference>
<dbReference type="AlphaFoldDB" id="A0AAD5LEN4"/>
<evidence type="ECO:0000313" key="13">
    <source>
        <dbReference type="Proteomes" id="UP000820818"/>
    </source>
</evidence>
<keyword evidence="7 9" id="KW-0472">Membrane</keyword>
<keyword evidence="9" id="KW-0521">NADP</keyword>
<comment type="caution">
    <text evidence="12">The sequence shown here is derived from an EMBL/GenBank/DDBJ whole genome shotgun (WGS) entry which is preliminary data.</text>
</comment>
<evidence type="ECO:0000256" key="7">
    <source>
        <dbReference type="ARBA" id="ARBA00023136"/>
    </source>
</evidence>
<keyword evidence="5 9" id="KW-1133">Transmembrane helix</keyword>
<comment type="similarity">
    <text evidence="2 9">Belongs to the fatty acyl-CoA reductase family.</text>
</comment>
<dbReference type="GO" id="GO:0102965">
    <property type="term" value="F:alcohol-forming long-chain fatty acyl-CoA reductase activity"/>
    <property type="evidence" value="ECO:0007669"/>
    <property type="project" value="UniProtKB-EC"/>
</dbReference>
<gene>
    <name evidence="12" type="ORF">GHT06_018867</name>
</gene>
<organism evidence="12 13">
    <name type="scientific">Daphnia sinensis</name>
    <dbReference type="NCBI Taxonomy" id="1820382"/>
    <lineage>
        <taxon>Eukaryota</taxon>
        <taxon>Metazoa</taxon>
        <taxon>Ecdysozoa</taxon>
        <taxon>Arthropoda</taxon>
        <taxon>Crustacea</taxon>
        <taxon>Branchiopoda</taxon>
        <taxon>Diplostraca</taxon>
        <taxon>Cladocera</taxon>
        <taxon>Anomopoda</taxon>
        <taxon>Daphniidae</taxon>
        <taxon>Daphnia</taxon>
        <taxon>Daphnia similis group</taxon>
    </lineage>
</organism>
<name>A0AAD5LEN4_9CRUS</name>
<sequence length="510" mass="57434">MEKVNIQDFYTGRSVFITGASGFLGKVLVEKLLRSCPGIDRLYLLIRPTSGKDAVVRLQELINCKAFERLKLNQPEALEKLVPINGDVSLPDLGLSSSDLQKLIDNVSVVFHLAARVKFDDNLRSTIETNVKGTQRVAHICQQLKELKAFVHVSTTYNNMATNEIAEEIHPASLDPQKLMDLVDSMDDQLLSSITKQLLGGFPNAYSFAKAHGEQLLLNYAQCGERSLPIVVVRPSTVICALKEPLAGWIDNFYGCSGVIAGTGKGLIHVSRGNAKLILDLIPVDIVINLLIAAAWHKGTSDKSREKIEVYNCSSGSLNPITWGEFKRLAMRGIAKFPFKEMVRCPSAQLHANWLAYQVSTLLYHYLPAVLMDTVILLSGGKPFLIRLYKKIHKVSACIDFYALREWNFASRNPGKLMDEMSFKDQEIFNFDVRKIDWEACMEDFACGVRTFVFKDDLSTLPEARNKLKRMKRLRTLTRLIFVGITLFLFYFLWCYTRTSIAPLEYGSTN</sequence>
<evidence type="ECO:0000259" key="10">
    <source>
        <dbReference type="Pfam" id="PF03015"/>
    </source>
</evidence>
<keyword evidence="9" id="KW-0560">Oxidoreductase</keyword>
<dbReference type="Proteomes" id="UP000820818">
    <property type="component" value="Linkage Group LG7"/>
</dbReference>
<dbReference type="EMBL" id="WJBH02000007">
    <property type="protein sequence ID" value="KAI9556293.1"/>
    <property type="molecule type" value="Genomic_DNA"/>
</dbReference>
<dbReference type="CDD" id="cd09071">
    <property type="entry name" value="FAR_C"/>
    <property type="match status" value="1"/>
</dbReference>
<dbReference type="PANTHER" id="PTHR11011:SF116">
    <property type="entry name" value="FATTY ACYL-COA REDUCTASE CG5065-RELATED"/>
    <property type="match status" value="1"/>
</dbReference>
<evidence type="ECO:0000256" key="5">
    <source>
        <dbReference type="ARBA" id="ARBA00022989"/>
    </source>
</evidence>
<dbReference type="GO" id="GO:0016020">
    <property type="term" value="C:membrane"/>
    <property type="evidence" value="ECO:0007669"/>
    <property type="project" value="UniProtKB-SubCell"/>
</dbReference>
<evidence type="ECO:0000256" key="1">
    <source>
        <dbReference type="ARBA" id="ARBA00004141"/>
    </source>
</evidence>
<reference evidence="12 13" key="1">
    <citation type="submission" date="2022-05" db="EMBL/GenBank/DDBJ databases">
        <title>A multi-omics perspective on studying reproductive biology in Daphnia sinensis.</title>
        <authorList>
            <person name="Jia J."/>
        </authorList>
    </citation>
    <scope>NUCLEOTIDE SEQUENCE [LARGE SCALE GENOMIC DNA]</scope>
    <source>
        <strain evidence="12 13">WSL</strain>
    </source>
</reference>
<feature type="domain" description="Fatty acyl-CoA reductase C-terminal" evidence="10">
    <location>
        <begin position="364"/>
        <end position="456"/>
    </location>
</feature>
<proteinExistence type="inferred from homology"/>
<feature type="transmembrane region" description="Helical" evidence="9">
    <location>
        <begin position="477"/>
        <end position="494"/>
    </location>
</feature>
<comment type="catalytic activity">
    <reaction evidence="8 9">
        <text>a long-chain fatty acyl-CoA + 2 NADPH + 2 H(+) = a long-chain primary fatty alcohol + 2 NADP(+) + CoA</text>
        <dbReference type="Rhea" id="RHEA:52716"/>
        <dbReference type="ChEBI" id="CHEBI:15378"/>
        <dbReference type="ChEBI" id="CHEBI:57287"/>
        <dbReference type="ChEBI" id="CHEBI:57783"/>
        <dbReference type="ChEBI" id="CHEBI:58349"/>
        <dbReference type="ChEBI" id="CHEBI:77396"/>
        <dbReference type="ChEBI" id="CHEBI:83139"/>
        <dbReference type="EC" id="1.2.1.84"/>
    </reaction>
</comment>
<keyword evidence="13" id="KW-1185">Reference proteome</keyword>
<evidence type="ECO:0000256" key="8">
    <source>
        <dbReference type="ARBA" id="ARBA00052530"/>
    </source>
</evidence>
<dbReference type="FunFam" id="3.40.50.720:FF:000143">
    <property type="entry name" value="Fatty acyl-CoA reductase"/>
    <property type="match status" value="1"/>
</dbReference>
<accession>A0AAD5LEN4</accession>
<dbReference type="CDD" id="cd05236">
    <property type="entry name" value="FAR-N_SDR_e"/>
    <property type="match status" value="1"/>
</dbReference>
<evidence type="ECO:0000256" key="9">
    <source>
        <dbReference type="RuleBase" id="RU363097"/>
    </source>
</evidence>
<dbReference type="Gene3D" id="3.40.50.720">
    <property type="entry name" value="NAD(P)-binding Rossmann-like Domain"/>
    <property type="match status" value="1"/>
</dbReference>
<dbReference type="EC" id="1.2.1.84" evidence="9"/>
<dbReference type="InterPro" id="IPR013120">
    <property type="entry name" value="FAR_NAD-bd"/>
</dbReference>
<comment type="subcellular location">
    <subcellularLocation>
        <location evidence="1">Membrane</location>
        <topology evidence="1">Multi-pass membrane protein</topology>
    </subcellularLocation>
</comment>
<dbReference type="Pfam" id="PF07993">
    <property type="entry name" value="NAD_binding_4"/>
    <property type="match status" value="1"/>
</dbReference>
<dbReference type="InterPro" id="IPR036291">
    <property type="entry name" value="NAD(P)-bd_dom_sf"/>
</dbReference>
<comment type="function">
    <text evidence="9">Catalyzes the reduction of fatty acyl-CoA to fatty alcohols.</text>
</comment>
<evidence type="ECO:0000313" key="12">
    <source>
        <dbReference type="EMBL" id="KAI9556293.1"/>
    </source>
</evidence>